<name>A0A919JAP3_9ACTN</name>
<keyword evidence="4" id="KW-1185">Reference proteome</keyword>
<accession>A0A919JAP3</accession>
<dbReference type="SMART" id="SM00108">
    <property type="entry name" value="B_lectin"/>
    <property type="match status" value="1"/>
</dbReference>
<dbReference type="AlphaFoldDB" id="A0A919JAP3"/>
<dbReference type="SUPFAM" id="SSF51110">
    <property type="entry name" value="alpha-D-mannose-specific plant lectins"/>
    <property type="match status" value="1"/>
</dbReference>
<evidence type="ECO:0000256" key="1">
    <source>
        <dbReference type="SAM" id="SignalP"/>
    </source>
</evidence>
<dbReference type="EMBL" id="BOMM01000078">
    <property type="protein sequence ID" value="GIE16168.1"/>
    <property type="molecule type" value="Genomic_DNA"/>
</dbReference>
<comment type="caution">
    <text evidence="3">The sequence shown here is derived from an EMBL/GenBank/DDBJ whole genome shotgun (WGS) entry which is preliminary data.</text>
</comment>
<evidence type="ECO:0000313" key="3">
    <source>
        <dbReference type="EMBL" id="GIE16168.1"/>
    </source>
</evidence>
<sequence>MTSWKRMTAIIATAMIGSALVSSPASAGAGTYLLGPDETLGSGQSLGTANGIALTMQGDGNLVEYAPGNRPVWASGTNRSGSILRMQSDGNAVVIAPGNVAVWSTGTNGNPNATLELQTDGNLVVYAQGHVARWANGVSVSTGSNGAAEQASAILANRNITLQTVHVSGVVDNPDASARQNIVDTSNGLQAARSAYGGAPGGRVSLDPRMLTALRQIGAEGALRVSEIAGGSHSTGSRHYAGRAFDLDQYGGRSTTTIVNRCRQLGATLAQFESGNHVHCEWT</sequence>
<feature type="domain" description="Bulb-type lectin" evidence="2">
    <location>
        <begin position="31"/>
        <end position="138"/>
    </location>
</feature>
<dbReference type="InterPro" id="IPR001480">
    <property type="entry name" value="Bulb-type_lectin_dom"/>
</dbReference>
<feature type="chain" id="PRO_5036696838" description="Bulb-type lectin domain-containing protein" evidence="1">
    <location>
        <begin position="28"/>
        <end position="283"/>
    </location>
</feature>
<feature type="signal peptide" evidence="1">
    <location>
        <begin position="1"/>
        <end position="27"/>
    </location>
</feature>
<gene>
    <name evidence="3" type="ORF">Afe05nite_80080</name>
</gene>
<reference evidence="3" key="1">
    <citation type="submission" date="2021-01" db="EMBL/GenBank/DDBJ databases">
        <title>Whole genome shotgun sequence of Actinoplanes ferrugineus NBRC 15555.</title>
        <authorList>
            <person name="Komaki H."/>
            <person name="Tamura T."/>
        </authorList>
    </citation>
    <scope>NUCLEOTIDE SEQUENCE</scope>
    <source>
        <strain evidence="3">NBRC 15555</strain>
    </source>
</reference>
<dbReference type="Proteomes" id="UP000598174">
    <property type="component" value="Unassembled WGS sequence"/>
</dbReference>
<keyword evidence="1" id="KW-0732">Signal</keyword>
<organism evidence="3 4">
    <name type="scientific">Paractinoplanes ferrugineus</name>
    <dbReference type="NCBI Taxonomy" id="113564"/>
    <lineage>
        <taxon>Bacteria</taxon>
        <taxon>Bacillati</taxon>
        <taxon>Actinomycetota</taxon>
        <taxon>Actinomycetes</taxon>
        <taxon>Micromonosporales</taxon>
        <taxon>Micromonosporaceae</taxon>
        <taxon>Paractinoplanes</taxon>
    </lineage>
</organism>
<dbReference type="CDD" id="cd00028">
    <property type="entry name" value="B_lectin"/>
    <property type="match status" value="1"/>
</dbReference>
<proteinExistence type="predicted"/>
<protein>
    <recommendedName>
        <fullName evidence="2">Bulb-type lectin domain-containing protein</fullName>
    </recommendedName>
</protein>
<evidence type="ECO:0000259" key="2">
    <source>
        <dbReference type="PROSITE" id="PS50927"/>
    </source>
</evidence>
<evidence type="ECO:0000313" key="4">
    <source>
        <dbReference type="Proteomes" id="UP000598174"/>
    </source>
</evidence>
<dbReference type="InterPro" id="IPR036426">
    <property type="entry name" value="Bulb-type_lectin_dom_sf"/>
</dbReference>
<dbReference type="Gene3D" id="2.90.10.10">
    <property type="entry name" value="Bulb-type lectin domain"/>
    <property type="match status" value="2"/>
</dbReference>
<dbReference type="PROSITE" id="PS50927">
    <property type="entry name" value="BULB_LECTIN"/>
    <property type="match status" value="1"/>
</dbReference>